<dbReference type="InterPro" id="IPR050361">
    <property type="entry name" value="MPP/UQCRC_Complex"/>
</dbReference>
<feature type="domain" description="Peptidase M16 N-terminal" evidence="3">
    <location>
        <begin position="12"/>
        <end position="158"/>
    </location>
</feature>
<proteinExistence type="inferred from homology"/>
<dbReference type="EC" id="3.4.24.64" evidence="5"/>
<feature type="domain" description="Peptidase M16 C-terminal" evidence="4">
    <location>
        <begin position="165"/>
        <end position="337"/>
    </location>
</feature>
<comment type="similarity">
    <text evidence="1 2">Belongs to the peptidase M16 family.</text>
</comment>
<dbReference type="eggNOG" id="COG0612">
    <property type="taxonomic scope" value="Bacteria"/>
</dbReference>
<dbReference type="PANTHER" id="PTHR11851:SF49">
    <property type="entry name" value="MITOCHONDRIAL-PROCESSING PEPTIDASE SUBUNIT ALPHA"/>
    <property type="match status" value="1"/>
</dbReference>
<evidence type="ECO:0000259" key="4">
    <source>
        <dbReference type="Pfam" id="PF05193"/>
    </source>
</evidence>
<dbReference type="OrthoDB" id="9811314at2"/>
<dbReference type="GO" id="GO:0004222">
    <property type="term" value="F:metalloendopeptidase activity"/>
    <property type="evidence" value="ECO:0007669"/>
    <property type="project" value="UniProtKB-EC"/>
</dbReference>
<dbReference type="MEROPS" id="M16.A15"/>
<dbReference type="Proteomes" id="UP000000271">
    <property type="component" value="Chromosome"/>
</dbReference>
<protein>
    <submittedName>
        <fullName evidence="5">Processing peptidase</fullName>
        <ecNumber evidence="5">3.4.24.64</ecNumber>
    </submittedName>
</protein>
<dbReference type="InterPro" id="IPR011249">
    <property type="entry name" value="Metalloenz_LuxS/M16"/>
</dbReference>
<dbReference type="InterPro" id="IPR007863">
    <property type="entry name" value="Peptidase_M16_C"/>
</dbReference>
<dbReference type="GO" id="GO:0046872">
    <property type="term" value="F:metal ion binding"/>
    <property type="evidence" value="ECO:0007669"/>
    <property type="project" value="InterPro"/>
</dbReference>
<dbReference type="GO" id="GO:0006508">
    <property type="term" value="P:proteolysis"/>
    <property type="evidence" value="ECO:0007669"/>
    <property type="project" value="InterPro"/>
</dbReference>
<dbReference type="FunFam" id="3.30.830.10:FF:000008">
    <property type="entry name" value="Mitochondrial-processing peptidase subunit beta"/>
    <property type="match status" value="1"/>
</dbReference>
<name>D6XU16_BACIE</name>
<dbReference type="RefSeq" id="WP_013172726.1">
    <property type="nucleotide sequence ID" value="NC_014219.1"/>
</dbReference>
<evidence type="ECO:0000256" key="2">
    <source>
        <dbReference type="RuleBase" id="RU004447"/>
    </source>
</evidence>
<dbReference type="PROSITE" id="PS00143">
    <property type="entry name" value="INSULINASE"/>
    <property type="match status" value="1"/>
</dbReference>
<evidence type="ECO:0000313" key="5">
    <source>
        <dbReference type="EMBL" id="ADH99302.1"/>
    </source>
</evidence>
<dbReference type="AlphaFoldDB" id="D6XU16"/>
<dbReference type="InterPro" id="IPR011765">
    <property type="entry name" value="Pept_M16_N"/>
</dbReference>
<keyword evidence="6" id="KW-1185">Reference proteome</keyword>
<dbReference type="HOGENOM" id="CLU_009902_3_3_9"/>
<dbReference type="SUPFAM" id="SSF63411">
    <property type="entry name" value="LuxS/MPP-like metallohydrolase"/>
    <property type="match status" value="2"/>
</dbReference>
<dbReference type="InterPro" id="IPR001431">
    <property type="entry name" value="Pept_M16_Zn_BS"/>
</dbReference>
<evidence type="ECO:0000313" key="6">
    <source>
        <dbReference type="Proteomes" id="UP000000271"/>
    </source>
</evidence>
<dbReference type="Gene3D" id="3.30.830.10">
    <property type="entry name" value="Metalloenzyme, LuxS/M16 peptidase-like"/>
    <property type="match status" value="2"/>
</dbReference>
<evidence type="ECO:0000259" key="3">
    <source>
        <dbReference type="Pfam" id="PF00675"/>
    </source>
</evidence>
<organism evidence="5 6">
    <name type="scientific">Bacillus selenitireducens (strain ATCC 700615 / DSM 15326 / MLS10)</name>
    <dbReference type="NCBI Taxonomy" id="439292"/>
    <lineage>
        <taxon>Bacteria</taxon>
        <taxon>Bacillati</taxon>
        <taxon>Bacillota</taxon>
        <taxon>Bacilli</taxon>
        <taxon>Bacillales</taxon>
        <taxon>Bacillaceae</taxon>
        <taxon>Salisediminibacterium</taxon>
    </lineage>
</organism>
<dbReference type="EMBL" id="CP001791">
    <property type="protein sequence ID" value="ADH99302.1"/>
    <property type="molecule type" value="Genomic_DNA"/>
</dbReference>
<accession>D6XU16</accession>
<evidence type="ECO:0000256" key="1">
    <source>
        <dbReference type="ARBA" id="ARBA00007261"/>
    </source>
</evidence>
<dbReference type="PANTHER" id="PTHR11851">
    <property type="entry name" value="METALLOPROTEASE"/>
    <property type="match status" value="1"/>
</dbReference>
<dbReference type="Pfam" id="PF00675">
    <property type="entry name" value="Peptidase_M16"/>
    <property type="match status" value="1"/>
</dbReference>
<keyword evidence="5" id="KW-0378">Hydrolase</keyword>
<dbReference type="Pfam" id="PF05193">
    <property type="entry name" value="Peptidase_M16_C"/>
    <property type="match status" value="1"/>
</dbReference>
<dbReference type="KEGG" id="bse:Bsel_1795"/>
<dbReference type="STRING" id="439292.Bsel_1795"/>
<gene>
    <name evidence="5" type="ordered locus">Bsel_1795</name>
</gene>
<sequence length="409" mass="45717">MVKKVTAPNGLRIVYEQSEDVRSVSMGIWIGTGSRYEEEDEKGISHFIEHMLFKGTKTRSPQQIAASFDAIGGHVNAMTSKEYTCYYAKVLDSHADFAMDVLADIFFHSRLAAEDIKKEQAVIQEEINMYEDTPDDLVFEQLSEITYGGHPLAGPILGYKSTIDSFTTEQLNDYMKKTYTAENVVISICGHVNERFIEGIINRFSDMPSHQPGLIEKPAFFPGEKGRKKETDQAHLALGFEGVAADSSQMYPLVLLNNAIGGSMSSRLFQEVREERGLAYAVYSFHEAYRDTGLLSVYAGCAIDRLDHVYEVIMSNLQKVKESGLTDTEWQNGKEQLKGSLMLGLEGTSSRMQRNGRNELILGRHRTLDDVLERINAISREDIQDVASNLFEQTPSISVVSGAGNLPQR</sequence>
<reference evidence="5" key="1">
    <citation type="submission" date="2009-10" db="EMBL/GenBank/DDBJ databases">
        <title>Complete sequence of Bacillus selenitireducens MLS10.</title>
        <authorList>
            <consortium name="US DOE Joint Genome Institute"/>
            <person name="Lucas S."/>
            <person name="Copeland A."/>
            <person name="Lapidus A."/>
            <person name="Glavina del Rio T."/>
            <person name="Dalin E."/>
            <person name="Tice H."/>
            <person name="Bruce D."/>
            <person name="Goodwin L."/>
            <person name="Pitluck S."/>
            <person name="Sims D."/>
            <person name="Brettin T."/>
            <person name="Detter J.C."/>
            <person name="Han C."/>
            <person name="Larimer F."/>
            <person name="Land M."/>
            <person name="Hauser L."/>
            <person name="Kyrpides N."/>
            <person name="Ovchinnikova G."/>
            <person name="Stolz J."/>
        </authorList>
    </citation>
    <scope>NUCLEOTIDE SEQUENCE [LARGE SCALE GENOMIC DNA]</scope>
    <source>
        <strain evidence="5">MLS10</strain>
    </source>
</reference>